<feature type="non-terminal residue" evidence="2">
    <location>
        <position position="1"/>
    </location>
</feature>
<accession>X1LDD6</accession>
<dbReference type="AlphaFoldDB" id="X1LDD6"/>
<keyword evidence="1" id="KW-1133">Transmembrane helix</keyword>
<feature type="transmembrane region" description="Helical" evidence="1">
    <location>
        <begin position="17"/>
        <end position="34"/>
    </location>
</feature>
<gene>
    <name evidence="2" type="ORF">S06H3_14004</name>
</gene>
<dbReference type="EMBL" id="BARV01006843">
    <property type="protein sequence ID" value="GAI17312.1"/>
    <property type="molecule type" value="Genomic_DNA"/>
</dbReference>
<sequence length="262" mass="30563">IPFLPRFFSKKNKFRQNYALIFIAIVSTILLLSFSDSPPLVRYLIVLFPFICLLNGAILSKIKQKNKVIAYSILLLLIFTNILAVFPLNLIKYTGLIQFSDKIGSFEDFNATYFADKAFKIRYHLVDYLYEITHDYDSASEIMVNYINENKKIGDTFISSDGGTGVLLMFYTDLPYLTKIDSDESANWIIFWNMEYPSLKTQEQQQRFADFIDSNFDLSKYQEITLNISNVRFTETPNPIHHKYRTDRNGEVILYHLKTKTP</sequence>
<proteinExistence type="predicted"/>
<comment type="caution">
    <text evidence="2">The sequence shown here is derived from an EMBL/GenBank/DDBJ whole genome shotgun (WGS) entry which is preliminary data.</text>
</comment>
<protein>
    <submittedName>
        <fullName evidence="2">Uncharacterized protein</fullName>
    </submittedName>
</protein>
<feature type="transmembrane region" description="Helical" evidence="1">
    <location>
        <begin position="40"/>
        <end position="59"/>
    </location>
</feature>
<feature type="transmembrane region" description="Helical" evidence="1">
    <location>
        <begin position="68"/>
        <end position="88"/>
    </location>
</feature>
<evidence type="ECO:0000256" key="1">
    <source>
        <dbReference type="SAM" id="Phobius"/>
    </source>
</evidence>
<name>X1LDD6_9ZZZZ</name>
<organism evidence="2">
    <name type="scientific">marine sediment metagenome</name>
    <dbReference type="NCBI Taxonomy" id="412755"/>
    <lineage>
        <taxon>unclassified sequences</taxon>
        <taxon>metagenomes</taxon>
        <taxon>ecological metagenomes</taxon>
    </lineage>
</organism>
<keyword evidence="1" id="KW-0812">Transmembrane</keyword>
<keyword evidence="1" id="KW-0472">Membrane</keyword>
<evidence type="ECO:0000313" key="2">
    <source>
        <dbReference type="EMBL" id="GAI17312.1"/>
    </source>
</evidence>
<reference evidence="2" key="1">
    <citation type="journal article" date="2014" name="Front. Microbiol.">
        <title>High frequency of phylogenetically diverse reductive dehalogenase-homologous genes in deep subseafloor sedimentary metagenomes.</title>
        <authorList>
            <person name="Kawai M."/>
            <person name="Futagami T."/>
            <person name="Toyoda A."/>
            <person name="Takaki Y."/>
            <person name="Nishi S."/>
            <person name="Hori S."/>
            <person name="Arai W."/>
            <person name="Tsubouchi T."/>
            <person name="Morono Y."/>
            <person name="Uchiyama I."/>
            <person name="Ito T."/>
            <person name="Fujiyama A."/>
            <person name="Inagaki F."/>
            <person name="Takami H."/>
        </authorList>
    </citation>
    <scope>NUCLEOTIDE SEQUENCE</scope>
    <source>
        <strain evidence="2">Expedition CK06-06</strain>
    </source>
</reference>